<keyword evidence="2" id="KW-1003">Cell membrane</keyword>
<dbReference type="PANTHER" id="PTHR30572:SF4">
    <property type="entry name" value="ABC TRANSPORTER PERMEASE YTRF"/>
    <property type="match status" value="1"/>
</dbReference>
<keyword evidence="3 7" id="KW-0812">Transmembrane</keyword>
<feature type="transmembrane region" description="Helical" evidence="7">
    <location>
        <begin position="304"/>
        <end position="328"/>
    </location>
</feature>
<keyword evidence="5 7" id="KW-0472">Membrane</keyword>
<dbReference type="Proteomes" id="UP000198356">
    <property type="component" value="Unassembled WGS sequence"/>
</dbReference>
<dbReference type="InterPro" id="IPR017800">
    <property type="entry name" value="ADOP"/>
</dbReference>
<accession>A0A239DXC8</accession>
<dbReference type="RefSeq" id="WP_089406937.1">
    <property type="nucleotide sequence ID" value="NZ_FZOU01000001.1"/>
</dbReference>
<dbReference type="AlphaFoldDB" id="A0A239DXC8"/>
<organism evidence="10 11">
    <name type="scientific">Granulicella rosea</name>
    <dbReference type="NCBI Taxonomy" id="474952"/>
    <lineage>
        <taxon>Bacteria</taxon>
        <taxon>Pseudomonadati</taxon>
        <taxon>Acidobacteriota</taxon>
        <taxon>Terriglobia</taxon>
        <taxon>Terriglobales</taxon>
        <taxon>Acidobacteriaceae</taxon>
        <taxon>Granulicella</taxon>
    </lineage>
</organism>
<name>A0A239DXC8_9BACT</name>
<dbReference type="InterPro" id="IPR050250">
    <property type="entry name" value="Macrolide_Exporter_MacB"/>
</dbReference>
<dbReference type="NCBIfam" id="TIGR03434">
    <property type="entry name" value="ADOP"/>
    <property type="match status" value="1"/>
</dbReference>
<protein>
    <submittedName>
        <fullName evidence="10">Duplicated orphan permease</fullName>
    </submittedName>
</protein>
<feature type="transmembrane region" description="Helical" evidence="7">
    <location>
        <begin position="359"/>
        <end position="381"/>
    </location>
</feature>
<evidence type="ECO:0000259" key="9">
    <source>
        <dbReference type="Pfam" id="PF12704"/>
    </source>
</evidence>
<comment type="similarity">
    <text evidence="6">Belongs to the ABC-4 integral membrane protein family.</text>
</comment>
<evidence type="ECO:0000256" key="7">
    <source>
        <dbReference type="SAM" id="Phobius"/>
    </source>
</evidence>
<reference evidence="10 11" key="1">
    <citation type="submission" date="2017-06" db="EMBL/GenBank/DDBJ databases">
        <authorList>
            <person name="Kim H.J."/>
            <person name="Triplett B.A."/>
        </authorList>
    </citation>
    <scope>NUCLEOTIDE SEQUENCE [LARGE SCALE GENOMIC DNA]</scope>
    <source>
        <strain evidence="10 11">DSM 18704</strain>
    </source>
</reference>
<feature type="transmembrane region" description="Helical" evidence="7">
    <location>
        <begin position="759"/>
        <end position="784"/>
    </location>
</feature>
<evidence type="ECO:0000256" key="4">
    <source>
        <dbReference type="ARBA" id="ARBA00022989"/>
    </source>
</evidence>
<feature type="domain" description="ABC3 transporter permease C-terminal" evidence="8">
    <location>
        <begin position="310"/>
        <end position="427"/>
    </location>
</feature>
<evidence type="ECO:0000256" key="1">
    <source>
        <dbReference type="ARBA" id="ARBA00004651"/>
    </source>
</evidence>
<dbReference type="Pfam" id="PF12704">
    <property type="entry name" value="MacB_PCD"/>
    <property type="match status" value="2"/>
</dbReference>
<feature type="domain" description="ABC3 transporter permease C-terminal" evidence="8">
    <location>
        <begin position="719"/>
        <end position="832"/>
    </location>
</feature>
<evidence type="ECO:0000259" key="8">
    <source>
        <dbReference type="Pfam" id="PF02687"/>
    </source>
</evidence>
<feature type="transmembrane region" description="Helical" evidence="7">
    <location>
        <begin position="450"/>
        <end position="470"/>
    </location>
</feature>
<feature type="transmembrane region" description="Helical" evidence="7">
    <location>
        <begin position="804"/>
        <end position="824"/>
    </location>
</feature>
<keyword evidence="4 7" id="KW-1133">Transmembrane helix</keyword>
<dbReference type="EMBL" id="FZOU01000001">
    <property type="protein sequence ID" value="SNS36284.1"/>
    <property type="molecule type" value="Genomic_DNA"/>
</dbReference>
<feature type="transmembrane region" description="Helical" evidence="7">
    <location>
        <begin position="712"/>
        <end position="738"/>
    </location>
</feature>
<comment type="subcellular location">
    <subcellularLocation>
        <location evidence="1">Cell membrane</location>
        <topology evidence="1">Multi-pass membrane protein</topology>
    </subcellularLocation>
</comment>
<sequence>MESALKDLRYAFRQLLRSPGFALTAILTLALGIGANTAIFSLLDQALLRTLPVRDPGSLVVLEDTGRSWKGSMSDHGGDQAAYFSYPMYKDLRDKNQALDGLLATSPTNLGFLRNGSSKLVSAEVVTGNYFTVLGVGPALGRVLTQADDLQKNGSPVAVLSYDFWKNFLGADPGVVGSNVSINGQPFQIVGVAAQGFHSAIWGENPNVFVPMCMVPTVLPSVDDRLTARFNRWLNIVGRLKPGHSRAQAEASIDPLWHALRAEELKSLGTVSPRFTKDFLGSRMRLLPGARGFSYQRENFQKPLLAVMGMSLLVLIIASVNVASLLLVRSASRGREFSLRFALGAEASRVAQQLLIEGLLIGVAGGAVGMLFAPLAIRALVSRLAGDQTSVAFTTEIDLRLLAFNFGIALGVSVLFSLAPILQLRKPDLTLALRQQSGTSTGGMLRLRRVVVCLQIGLSVVLLVAAGLFARTMQQLRAVDVGFNTAHLATFHIDATLAGYKNEQIPAIYQRVIEMLAALPGTQGVAATNDAELAGTSGGGSVEVTGYVAPPDTSIIIEAEGVNTGYFAALQVPLLTGRLFTDGDTVGHPLVAVVNESFAKTFCGGVQTCVGKISDAPIPDVSNNRVKVEIVGVVRDAKHLGVRDPVKPTLFAPLRQYTVPSDIYLYVRTTGDPAQELTVIRKAMHQLDPALALDNLRTMDTQIDDNLQNDRMIALLAIAFGALATLLAGVGLYGVLAYSIAQRTREIGLRIALGSSRLAVVRLVLTELMRLAALGIVIAIPLAFGLSKLVQSQLFGVSAADPSILLSVTALISLVALVAALIPARRAASVQPIIALRTE</sequence>
<dbReference type="InterPro" id="IPR025857">
    <property type="entry name" value="MacB_PCD"/>
</dbReference>
<feature type="domain" description="MacB-like periplasmic core" evidence="9">
    <location>
        <begin position="23"/>
        <end position="255"/>
    </location>
</feature>
<evidence type="ECO:0000256" key="6">
    <source>
        <dbReference type="ARBA" id="ARBA00038076"/>
    </source>
</evidence>
<evidence type="ECO:0000313" key="10">
    <source>
        <dbReference type="EMBL" id="SNS36284.1"/>
    </source>
</evidence>
<evidence type="ECO:0000256" key="2">
    <source>
        <dbReference type="ARBA" id="ARBA00022475"/>
    </source>
</evidence>
<dbReference type="OrthoDB" id="127154at2"/>
<proteinExistence type="inferred from homology"/>
<dbReference type="InterPro" id="IPR003838">
    <property type="entry name" value="ABC3_permease_C"/>
</dbReference>
<dbReference type="PANTHER" id="PTHR30572">
    <property type="entry name" value="MEMBRANE COMPONENT OF TRANSPORTER-RELATED"/>
    <property type="match status" value="1"/>
</dbReference>
<keyword evidence="11" id="KW-1185">Reference proteome</keyword>
<dbReference type="Pfam" id="PF02687">
    <property type="entry name" value="FtsX"/>
    <property type="match status" value="2"/>
</dbReference>
<gene>
    <name evidence="10" type="ORF">SAMN05421770_101661</name>
</gene>
<evidence type="ECO:0000256" key="3">
    <source>
        <dbReference type="ARBA" id="ARBA00022692"/>
    </source>
</evidence>
<dbReference type="GO" id="GO:0022857">
    <property type="term" value="F:transmembrane transporter activity"/>
    <property type="evidence" value="ECO:0007669"/>
    <property type="project" value="TreeGrafter"/>
</dbReference>
<feature type="transmembrane region" description="Helical" evidence="7">
    <location>
        <begin position="401"/>
        <end position="422"/>
    </location>
</feature>
<evidence type="ECO:0000313" key="11">
    <source>
        <dbReference type="Proteomes" id="UP000198356"/>
    </source>
</evidence>
<dbReference type="GO" id="GO:0005886">
    <property type="term" value="C:plasma membrane"/>
    <property type="evidence" value="ECO:0007669"/>
    <property type="project" value="UniProtKB-SubCell"/>
</dbReference>
<feature type="domain" description="MacB-like periplasmic core" evidence="9">
    <location>
        <begin position="456"/>
        <end position="670"/>
    </location>
</feature>
<evidence type="ECO:0000256" key="5">
    <source>
        <dbReference type="ARBA" id="ARBA00023136"/>
    </source>
</evidence>
<feature type="transmembrane region" description="Helical" evidence="7">
    <location>
        <begin position="21"/>
        <end position="43"/>
    </location>
</feature>